<evidence type="ECO:0000256" key="8">
    <source>
        <dbReference type="ARBA" id="ARBA00023098"/>
    </source>
</evidence>
<evidence type="ECO:0000256" key="1">
    <source>
        <dbReference type="ARBA" id="ARBA00004651"/>
    </source>
</evidence>
<keyword evidence="11" id="KW-1208">Phospholipid metabolism</keyword>
<dbReference type="EMBL" id="NEMB01000003">
    <property type="protein sequence ID" value="PQQ67704.1"/>
    <property type="molecule type" value="Genomic_DNA"/>
</dbReference>
<dbReference type="PANTHER" id="PTHR21248:SF22">
    <property type="entry name" value="PHOSPHOLIPASE D"/>
    <property type="match status" value="1"/>
</dbReference>
<keyword evidence="9 13" id="KW-0472">Membrane</keyword>
<evidence type="ECO:0000313" key="15">
    <source>
        <dbReference type="EMBL" id="AUG57821.1"/>
    </source>
</evidence>
<keyword evidence="7 13" id="KW-1133">Transmembrane helix</keyword>
<evidence type="ECO:0000256" key="7">
    <source>
        <dbReference type="ARBA" id="ARBA00022989"/>
    </source>
</evidence>
<dbReference type="Proteomes" id="UP000233534">
    <property type="component" value="Chromosome"/>
</dbReference>
<organism evidence="15 17">
    <name type="scientific">Acetivibrio saccincola</name>
    <dbReference type="NCBI Taxonomy" id="1677857"/>
    <lineage>
        <taxon>Bacteria</taxon>
        <taxon>Bacillati</taxon>
        <taxon>Bacillota</taxon>
        <taxon>Clostridia</taxon>
        <taxon>Eubacteriales</taxon>
        <taxon>Oscillospiraceae</taxon>
        <taxon>Acetivibrio</taxon>
    </lineage>
</organism>
<keyword evidence="4 15" id="KW-0808">Transferase</keyword>
<proteinExistence type="predicted"/>
<dbReference type="OrthoDB" id="9762009at2"/>
<dbReference type="EC" id="2.7.8.-" evidence="12"/>
<dbReference type="InterPro" id="IPR022924">
    <property type="entry name" value="Cardiolipin_synthase"/>
</dbReference>
<dbReference type="SMART" id="SM00155">
    <property type="entry name" value="PLDc"/>
    <property type="match status" value="2"/>
</dbReference>
<sequence>MKSIIKILYHRISLIVAALLVQIAVLIAVFSAFSDYFVTYYWVNIALSIIVVVLIINRKSNPSYKIMWIIPVLIFPVFGALFYLLLGGKRLSKKERKKMSVNTDKILETLKPQEENLKDIREQNEDAYVISKYIQDYGFYPPFKNTISEYLSLGEKKFEKLKEELKKAKHYIFLEYFIINEGVMWDTILDILLEKVKEGVDVRIIYDDFGCLLTLPYKYNEKLERMGIKCCVFNPIMPVLSTKINNRDHRKLVIIDGHTAFTGGINLADEYINEIEKYGHWKDAAIMLKGEAVLNMTVMFLSLWDYLRGIEEDYGKFIDNRMCIKLKKPHAYYQPFADSPMDDEPVGETVYLNSINRAKKYIYITTPYLIISNEMIKALTSAAKGGIDVRIITPYLSDKWYVHAVTKQNYEILVESGVRIYEYLPGFIHSKNLIVDDEYGVIGTINLDYRSFYLHFECGVWMYKSPSLMEMKKDFLETLKECKEIRMEDIENMKWYETIIGSFLKVFSPLM</sequence>
<dbReference type="InterPro" id="IPR001736">
    <property type="entry name" value="PLipase_D/transphosphatidylase"/>
</dbReference>
<dbReference type="SUPFAM" id="SSF56024">
    <property type="entry name" value="Phospholipase D/nuclease"/>
    <property type="match status" value="2"/>
</dbReference>
<dbReference type="Proteomes" id="UP000239720">
    <property type="component" value="Unassembled WGS sequence"/>
</dbReference>
<evidence type="ECO:0000256" key="9">
    <source>
        <dbReference type="ARBA" id="ARBA00023136"/>
    </source>
</evidence>
<dbReference type="CDD" id="cd09160">
    <property type="entry name" value="PLDc_SMU_988_like_2"/>
    <property type="match status" value="1"/>
</dbReference>
<dbReference type="PANTHER" id="PTHR21248">
    <property type="entry name" value="CARDIOLIPIN SYNTHASE"/>
    <property type="match status" value="1"/>
</dbReference>
<keyword evidence="3" id="KW-0444">Lipid biosynthesis</keyword>
<evidence type="ECO:0000256" key="12">
    <source>
        <dbReference type="NCBIfam" id="TIGR04265"/>
    </source>
</evidence>
<dbReference type="GO" id="GO:0005886">
    <property type="term" value="C:plasma membrane"/>
    <property type="evidence" value="ECO:0007669"/>
    <property type="project" value="UniProtKB-SubCell"/>
</dbReference>
<dbReference type="Pfam" id="PF13091">
    <property type="entry name" value="PLDc_2"/>
    <property type="match status" value="2"/>
</dbReference>
<feature type="domain" description="PLD phosphodiesterase" evidence="14">
    <location>
        <begin position="424"/>
        <end position="451"/>
    </location>
</feature>
<dbReference type="AlphaFoldDB" id="A0A2K9EMJ6"/>
<evidence type="ECO:0000313" key="17">
    <source>
        <dbReference type="Proteomes" id="UP000233534"/>
    </source>
</evidence>
<dbReference type="KEGG" id="hsc:HVS_09610"/>
<evidence type="ECO:0000256" key="10">
    <source>
        <dbReference type="ARBA" id="ARBA00023209"/>
    </source>
</evidence>
<dbReference type="NCBIfam" id="TIGR04265">
    <property type="entry name" value="bac_cardiolipin"/>
    <property type="match status" value="1"/>
</dbReference>
<evidence type="ECO:0000256" key="13">
    <source>
        <dbReference type="SAM" id="Phobius"/>
    </source>
</evidence>
<keyword evidence="5 13" id="KW-0812">Transmembrane</keyword>
<keyword evidence="6" id="KW-0677">Repeat</keyword>
<dbReference type="InterPro" id="IPR027379">
    <property type="entry name" value="CLS_N"/>
</dbReference>
<dbReference type="Pfam" id="PF13396">
    <property type="entry name" value="PLDc_N"/>
    <property type="match status" value="1"/>
</dbReference>
<feature type="domain" description="PLD phosphodiesterase" evidence="14">
    <location>
        <begin position="244"/>
        <end position="271"/>
    </location>
</feature>
<dbReference type="PROSITE" id="PS50035">
    <property type="entry name" value="PLD"/>
    <property type="match status" value="2"/>
</dbReference>
<reference evidence="15 17" key="1">
    <citation type="submission" date="2017-12" db="EMBL/GenBank/DDBJ databases">
        <title>Complete genome sequence of Herbivorax saccincola GGR1, a novel Cellulosome-producing hydrolytic bacterium in a thermophilic biogas plant, established by Illumina and Nanopore MinION sequencing.</title>
        <authorList>
            <person name="Pechtl A."/>
            <person name="Ruckert C."/>
            <person name="Koeck D.E."/>
            <person name="Maus I."/>
            <person name="Winkler A."/>
            <person name="Kalinowski J."/>
            <person name="Puhler A."/>
            <person name="Schwarz W.W."/>
            <person name="Zverlov V.V."/>
            <person name="Schluter A."/>
            <person name="Liebl W."/>
        </authorList>
    </citation>
    <scope>NUCLEOTIDE SEQUENCE [LARGE SCALE GENOMIC DNA]</scope>
    <source>
        <strain evidence="15">GGR1</strain>
        <strain evidence="17">SR1</strain>
    </source>
</reference>
<dbReference type="InterPro" id="IPR025202">
    <property type="entry name" value="PLD-like_dom"/>
</dbReference>
<evidence type="ECO:0000313" key="16">
    <source>
        <dbReference type="EMBL" id="PQQ67704.1"/>
    </source>
</evidence>
<dbReference type="EMBL" id="CP025197">
    <property type="protein sequence ID" value="AUG57821.1"/>
    <property type="molecule type" value="Genomic_DNA"/>
</dbReference>
<name>A0A2K9EMJ6_9FIRM</name>
<evidence type="ECO:0000256" key="5">
    <source>
        <dbReference type="ARBA" id="ARBA00022692"/>
    </source>
</evidence>
<gene>
    <name evidence="15" type="primary">clsA</name>
    <name evidence="16" type="ORF">B9R14_13745</name>
    <name evidence="15" type="ORF">HVS_09610</name>
</gene>
<evidence type="ECO:0000259" key="14">
    <source>
        <dbReference type="PROSITE" id="PS50035"/>
    </source>
</evidence>
<keyword evidence="10" id="KW-0594">Phospholipid biosynthesis</keyword>
<dbReference type="RefSeq" id="WP_101301629.1">
    <property type="nucleotide sequence ID" value="NZ_CP025197.1"/>
</dbReference>
<dbReference type="CDD" id="cd09154">
    <property type="entry name" value="PLDc_SMU_988_like_1"/>
    <property type="match status" value="1"/>
</dbReference>
<dbReference type="GO" id="GO:0032049">
    <property type="term" value="P:cardiolipin biosynthetic process"/>
    <property type="evidence" value="ECO:0007669"/>
    <property type="project" value="UniProtKB-UniRule"/>
</dbReference>
<protein>
    <recommendedName>
        <fullName evidence="12">Cardiolipin synthase</fullName>
        <ecNumber evidence="12">2.7.8.-</ecNumber>
    </recommendedName>
</protein>
<evidence type="ECO:0000256" key="3">
    <source>
        <dbReference type="ARBA" id="ARBA00022516"/>
    </source>
</evidence>
<evidence type="ECO:0000313" key="18">
    <source>
        <dbReference type="Proteomes" id="UP000239720"/>
    </source>
</evidence>
<dbReference type="Gene3D" id="3.30.870.10">
    <property type="entry name" value="Endonuclease Chain A"/>
    <property type="match status" value="2"/>
</dbReference>
<reference evidence="16 18" key="2">
    <citation type="journal article" date="2018" name="Syst. Appl. Microbiol.">
        <title>Characterization and high-quality draft genome sequence of Herbivorax saccincola A7, an anaerobic, alkaliphilic, thermophilic, cellulolytic, and xylanolytic bacterium.</title>
        <authorList>
            <person name="Aikawa S."/>
            <person name="Baramee S."/>
            <person name="Sermsathanaswadi J."/>
            <person name="Thianheng P."/>
            <person name="Tachaapaikoon C."/>
            <person name="Shikata A."/>
            <person name="Waeonukul R."/>
            <person name="Pason P."/>
            <person name="Ratanakhanokchai K."/>
            <person name="Kosugi A."/>
        </authorList>
    </citation>
    <scope>NUCLEOTIDE SEQUENCE [LARGE SCALE GENOMIC DNA]</scope>
    <source>
        <strain evidence="16 18">A7</strain>
    </source>
</reference>
<evidence type="ECO:0000256" key="11">
    <source>
        <dbReference type="ARBA" id="ARBA00023264"/>
    </source>
</evidence>
<feature type="transmembrane region" description="Helical" evidence="13">
    <location>
        <begin position="12"/>
        <end position="33"/>
    </location>
</feature>
<evidence type="ECO:0000256" key="6">
    <source>
        <dbReference type="ARBA" id="ARBA00022737"/>
    </source>
</evidence>
<feature type="transmembrane region" description="Helical" evidence="13">
    <location>
        <begin position="39"/>
        <end position="56"/>
    </location>
</feature>
<keyword evidence="17" id="KW-1185">Reference proteome</keyword>
<evidence type="ECO:0000256" key="4">
    <source>
        <dbReference type="ARBA" id="ARBA00022679"/>
    </source>
</evidence>
<feature type="transmembrane region" description="Helical" evidence="13">
    <location>
        <begin position="68"/>
        <end position="86"/>
    </location>
</feature>
<keyword evidence="2" id="KW-1003">Cell membrane</keyword>
<keyword evidence="8" id="KW-0443">Lipid metabolism</keyword>
<accession>A0A2K9EMJ6</accession>
<dbReference type="GO" id="GO:0008808">
    <property type="term" value="F:cardiolipin synthase activity"/>
    <property type="evidence" value="ECO:0007669"/>
    <property type="project" value="UniProtKB-UniRule"/>
</dbReference>
<evidence type="ECO:0000256" key="2">
    <source>
        <dbReference type="ARBA" id="ARBA00022475"/>
    </source>
</evidence>
<comment type="subcellular location">
    <subcellularLocation>
        <location evidence="1">Cell membrane</location>
        <topology evidence="1">Multi-pass membrane protein</topology>
    </subcellularLocation>
</comment>